<dbReference type="Proteomes" id="UP000288388">
    <property type="component" value="Unassembled WGS sequence"/>
</dbReference>
<proteinExistence type="predicted"/>
<sequence length="318" mass="36530">MKERRIKKKDKTTSEKIPKVRRVQTKAMRRFFWAGIFLLSISGVLAFLQTQGLRVKVSSLNKEVTTIQQRSQKEASNSVVLTPEIESFMNRFVALYMAVSDDSETQKLRQKTLMNDYFAQGIKEGNSIFSGKRTLKAAAFISLKKVAGVSTASYKVTYIIETKGEDDQPKEVTASQLLNIPFQTSKEGSRVISYPYFTALRENKEKAKILDFDPNDFESVDSHIRMKVMVYIEEFLEKYTKSSSADMRYMMDDPEGLQGSASVDEVTGQVFKEKDYFVVKAAVKFKDKGTDLIWQENMSFEVVKKSDKYYVQKLNHTW</sequence>
<accession>A0A437UQF0</accession>
<gene>
    <name evidence="1" type="ORF">EK398_13335</name>
</gene>
<dbReference type="Gene3D" id="3.10.450.540">
    <property type="match status" value="2"/>
</dbReference>
<reference evidence="1 2" key="1">
    <citation type="submission" date="2018-12" db="EMBL/GenBank/DDBJ databases">
        <title>A novel vanA-carrying plasmid in a clinical isolate of Enterococcus avium.</title>
        <authorList>
            <person name="Bernasconi O.J."/>
            <person name="Luzzaro F."/>
            <person name="Endimiani A."/>
        </authorList>
    </citation>
    <scope>NUCLEOTIDE SEQUENCE [LARGE SCALE GENOMIC DNA]</scope>
    <source>
        <strain evidence="1 2">LC0559/18</strain>
    </source>
</reference>
<evidence type="ECO:0000313" key="2">
    <source>
        <dbReference type="Proteomes" id="UP000288388"/>
    </source>
</evidence>
<dbReference type="InterPro" id="IPR024735">
    <property type="entry name" value="TcpC"/>
</dbReference>
<dbReference type="CDD" id="cd16428">
    <property type="entry name" value="TcpC_C"/>
    <property type="match status" value="1"/>
</dbReference>
<dbReference type="EMBL" id="RYZS01000001">
    <property type="protein sequence ID" value="RVU95750.1"/>
    <property type="molecule type" value="Genomic_DNA"/>
</dbReference>
<protein>
    <submittedName>
        <fullName evidence="1">Conjugal transfer protein</fullName>
    </submittedName>
</protein>
<dbReference type="AlphaFoldDB" id="A0A437UQF0"/>
<comment type="caution">
    <text evidence="1">The sequence shown here is derived from an EMBL/GenBank/DDBJ whole genome shotgun (WGS) entry which is preliminary data.</text>
</comment>
<evidence type="ECO:0000313" key="1">
    <source>
        <dbReference type="EMBL" id="RVU95750.1"/>
    </source>
</evidence>
<dbReference type="InterPro" id="IPR035628">
    <property type="entry name" value="TcpC_C"/>
</dbReference>
<dbReference type="RefSeq" id="WP_127979308.1">
    <property type="nucleotide sequence ID" value="NZ_RYZS01000001.1"/>
</dbReference>
<organism evidence="1 2">
    <name type="scientific">Enterococcus avium</name>
    <name type="common">Streptococcus avium</name>
    <dbReference type="NCBI Taxonomy" id="33945"/>
    <lineage>
        <taxon>Bacteria</taxon>
        <taxon>Bacillati</taxon>
        <taxon>Bacillota</taxon>
        <taxon>Bacilli</taxon>
        <taxon>Lactobacillales</taxon>
        <taxon>Enterococcaceae</taxon>
        <taxon>Enterococcus</taxon>
    </lineage>
</organism>
<name>A0A437UQF0_ENTAV</name>
<dbReference type="Pfam" id="PF12642">
    <property type="entry name" value="TpcC"/>
    <property type="match status" value="1"/>
</dbReference>
<dbReference type="CDD" id="cd16386">
    <property type="entry name" value="TcpC_N"/>
    <property type="match status" value="1"/>
</dbReference>